<organism evidence="3 4">
    <name type="scientific">Streptomyces alboflavus</name>
    <dbReference type="NCBI Taxonomy" id="67267"/>
    <lineage>
        <taxon>Bacteria</taxon>
        <taxon>Bacillati</taxon>
        <taxon>Actinomycetota</taxon>
        <taxon>Actinomycetes</taxon>
        <taxon>Kitasatosporales</taxon>
        <taxon>Streptomycetaceae</taxon>
        <taxon>Streptomyces</taxon>
    </lineage>
</organism>
<feature type="domain" description="DNA methylase adenine-specific" evidence="2">
    <location>
        <begin position="238"/>
        <end position="342"/>
    </location>
</feature>
<dbReference type="Proteomes" id="UP000195880">
    <property type="component" value="Plasmid pMDJK44.1"/>
</dbReference>
<dbReference type="InterPro" id="IPR029063">
    <property type="entry name" value="SAM-dependent_MTases_sf"/>
</dbReference>
<name>A0A291W350_9ACTN</name>
<keyword evidence="3" id="KW-0614">Plasmid</keyword>
<feature type="compositionally biased region" description="Basic and acidic residues" evidence="1">
    <location>
        <begin position="25"/>
        <end position="34"/>
    </location>
</feature>
<evidence type="ECO:0000259" key="2">
    <source>
        <dbReference type="Pfam" id="PF02384"/>
    </source>
</evidence>
<sequence length="386" mass="41749">MADGRSGHTDHRRPALIPQRTTPPRHLDQHHTKDSTTAMPQSDLAARLTAALRSTQPQQPDPAPPAADHDSGNCSNPGCIKHAGVSNPPRFLISRRSGADLGESVADAWYRACGSSRMDIPAGVVAALALWPTKTRGATGARDLSSFIAAQPPRVLVQGYAEVYASTWMRRPELMDTAAPLFRWTEEDLGSQELRGVAAVTQAALRAGVLLYTGDSDPYFRSDIDLMSWTITNLRHHSSRKGLGEYHTPPEITDLMARMLLDPGTVRASGESFNEPTAGTGGMFRSMVQALRERDVDPHKHTWVMQELNPIAAAGAAVNTMVWDLGPKAVVVVGDTLAEGDLSRQAFAHQRAMQAHRDSIRKIAAFTAATSSANRLLNSVTSERAA</sequence>
<feature type="compositionally biased region" description="Low complexity" evidence="1">
    <location>
        <begin position="44"/>
        <end position="58"/>
    </location>
</feature>
<dbReference type="InterPro" id="IPR003356">
    <property type="entry name" value="DNA_methylase_A-5"/>
</dbReference>
<dbReference type="SUPFAM" id="SSF53335">
    <property type="entry name" value="S-adenosyl-L-methionine-dependent methyltransferases"/>
    <property type="match status" value="1"/>
</dbReference>
<dbReference type="EMBL" id="CP023976">
    <property type="protein sequence ID" value="ATM24720.1"/>
    <property type="molecule type" value="Genomic_DNA"/>
</dbReference>
<dbReference type="Gene3D" id="3.40.50.150">
    <property type="entry name" value="Vaccinia Virus protein VP39"/>
    <property type="match status" value="1"/>
</dbReference>
<evidence type="ECO:0000313" key="3">
    <source>
        <dbReference type="EMBL" id="ATM24720.1"/>
    </source>
</evidence>
<reference evidence="3 4" key="1">
    <citation type="submission" date="2017-10" db="EMBL/GenBank/DDBJ databases">
        <title>Streptomyces alboflavus Genome sequencing and assembly.</title>
        <authorList>
            <person name="Wang Y."/>
            <person name="Du B."/>
            <person name="Ding Y."/>
            <person name="Liu H."/>
            <person name="Hou Q."/>
            <person name="Liu K."/>
            <person name="Wang C."/>
            <person name="Yao L."/>
        </authorList>
    </citation>
    <scope>NUCLEOTIDE SEQUENCE [LARGE SCALE GENOMIC DNA]</scope>
    <source>
        <strain evidence="3 4">MDJK44</strain>
        <plasmid evidence="4">Plasmid pmdjk44.1</plasmid>
    </source>
</reference>
<gene>
    <name evidence="3" type="ORF">SMD44_p10221</name>
</gene>
<dbReference type="Pfam" id="PF02384">
    <property type="entry name" value="N6_Mtase"/>
    <property type="match status" value="1"/>
</dbReference>
<evidence type="ECO:0000313" key="4">
    <source>
        <dbReference type="Proteomes" id="UP000195880"/>
    </source>
</evidence>
<feature type="region of interest" description="Disordered" evidence="1">
    <location>
        <begin position="1"/>
        <end position="81"/>
    </location>
</feature>
<keyword evidence="4" id="KW-1185">Reference proteome</keyword>
<proteinExistence type="predicted"/>
<dbReference type="KEGG" id="salf:SMD44_p10221"/>
<dbReference type="AlphaFoldDB" id="A0A291W350"/>
<geneLocation type="plasmid" evidence="4">
    <name>pmdjk44.1</name>
</geneLocation>
<protein>
    <recommendedName>
        <fullName evidence="2">DNA methylase adenine-specific domain-containing protein</fullName>
    </recommendedName>
</protein>
<dbReference type="GO" id="GO:0003677">
    <property type="term" value="F:DNA binding"/>
    <property type="evidence" value="ECO:0007669"/>
    <property type="project" value="InterPro"/>
</dbReference>
<feature type="compositionally biased region" description="Basic and acidic residues" evidence="1">
    <location>
        <begin position="1"/>
        <end position="13"/>
    </location>
</feature>
<dbReference type="GO" id="GO:0008170">
    <property type="term" value="F:N-methyltransferase activity"/>
    <property type="evidence" value="ECO:0007669"/>
    <property type="project" value="InterPro"/>
</dbReference>
<accession>A0A291W350</accession>
<evidence type="ECO:0000256" key="1">
    <source>
        <dbReference type="SAM" id="MobiDB-lite"/>
    </source>
</evidence>